<keyword evidence="1" id="KW-0472">Membrane</keyword>
<evidence type="ECO:0000313" key="3">
    <source>
        <dbReference type="Proteomes" id="UP001447188"/>
    </source>
</evidence>
<protein>
    <recommendedName>
        <fullName evidence="4">TLC domain-containing protein</fullName>
    </recommendedName>
</protein>
<keyword evidence="3" id="KW-1185">Reference proteome</keyword>
<feature type="transmembrane region" description="Helical" evidence="1">
    <location>
        <begin position="54"/>
        <end position="79"/>
    </location>
</feature>
<reference evidence="2 3" key="1">
    <citation type="submission" date="2024-02" db="EMBL/GenBank/DDBJ databases">
        <title>Discinaceae phylogenomics.</title>
        <authorList>
            <person name="Dirks A.C."/>
            <person name="James T.Y."/>
        </authorList>
    </citation>
    <scope>NUCLEOTIDE SEQUENCE [LARGE SCALE GENOMIC DNA]</scope>
    <source>
        <strain evidence="2 3">ACD0624</strain>
    </source>
</reference>
<dbReference type="EMBL" id="JBBBZM010000302">
    <property type="protein sequence ID" value="KAL0631090.1"/>
    <property type="molecule type" value="Genomic_DNA"/>
</dbReference>
<organism evidence="2 3">
    <name type="scientific">Discina gigas</name>
    <dbReference type="NCBI Taxonomy" id="1032678"/>
    <lineage>
        <taxon>Eukaryota</taxon>
        <taxon>Fungi</taxon>
        <taxon>Dikarya</taxon>
        <taxon>Ascomycota</taxon>
        <taxon>Pezizomycotina</taxon>
        <taxon>Pezizomycetes</taxon>
        <taxon>Pezizales</taxon>
        <taxon>Discinaceae</taxon>
        <taxon>Discina</taxon>
    </lineage>
</organism>
<evidence type="ECO:0008006" key="4">
    <source>
        <dbReference type="Google" id="ProtNLM"/>
    </source>
</evidence>
<evidence type="ECO:0000313" key="2">
    <source>
        <dbReference type="EMBL" id="KAL0631090.1"/>
    </source>
</evidence>
<evidence type="ECO:0000256" key="1">
    <source>
        <dbReference type="SAM" id="Phobius"/>
    </source>
</evidence>
<accession>A0ABR3G5N1</accession>
<proteinExistence type="predicted"/>
<feature type="transmembrane region" description="Helical" evidence="1">
    <location>
        <begin position="213"/>
        <end position="235"/>
    </location>
</feature>
<dbReference type="Proteomes" id="UP001447188">
    <property type="component" value="Unassembled WGS sequence"/>
</dbReference>
<keyword evidence="1" id="KW-0812">Transmembrane</keyword>
<name>A0ABR3G5N1_9PEZI</name>
<feature type="transmembrane region" description="Helical" evidence="1">
    <location>
        <begin position="256"/>
        <end position="278"/>
    </location>
</feature>
<comment type="caution">
    <text evidence="2">The sequence shown here is derived from an EMBL/GenBank/DDBJ whole genome shotgun (WGS) entry which is preliminary data.</text>
</comment>
<gene>
    <name evidence="2" type="ORF">Q9L58_010049</name>
</gene>
<sequence>MEPSLLSGDPRSFESVIFWLTAYYAIERGLRHVSRSTDPVFYQKLLSTRKDLPYFGIAMGFLITLFSAPTCGYAAYTAIYPWQPQPSPTESISGMVSASGAICVVSRSILWVSELNRLGEHDFYLYHHLGSLVSLLSLVAARVPLGALYGVYAGLVSELTGDLVWLARAHGATLETSTWLRRLEIANTAQYVVLRAPGIIFAFYFIANGGLDTLRQLVCTGNLVLYTGFVAYCFVTSAVKLRWPEHPALVRVAGDHVFTAYGVLIGLGAVFLALGAVAPYPQSTDETRPCLGSSCM</sequence>
<keyword evidence="1" id="KW-1133">Transmembrane helix</keyword>
<feature type="transmembrane region" description="Helical" evidence="1">
    <location>
        <begin position="188"/>
        <end position="207"/>
    </location>
</feature>